<accession>A0A939EZI2</accession>
<evidence type="ECO:0000313" key="2">
    <source>
        <dbReference type="Proteomes" id="UP000664144"/>
    </source>
</evidence>
<reference evidence="1" key="1">
    <citation type="submission" date="2021-03" db="EMBL/GenBank/DDBJ databases">
        <authorList>
            <person name="Kim M.K."/>
        </authorList>
    </citation>
    <scope>NUCLEOTIDE SEQUENCE</scope>
    <source>
        <strain evidence="1">BT186</strain>
    </source>
</reference>
<organism evidence="1 2">
    <name type="scientific">Hymenobacter telluris</name>
    <dbReference type="NCBI Taxonomy" id="2816474"/>
    <lineage>
        <taxon>Bacteria</taxon>
        <taxon>Pseudomonadati</taxon>
        <taxon>Bacteroidota</taxon>
        <taxon>Cytophagia</taxon>
        <taxon>Cytophagales</taxon>
        <taxon>Hymenobacteraceae</taxon>
        <taxon>Hymenobacter</taxon>
    </lineage>
</organism>
<proteinExistence type="predicted"/>
<sequence>MLPIFTQPRQRQIHRRSLLMPEVWPLSIALLVLLRFCLTTGQIKALEPSVDLPTSSGFICIPESEYYDITINKYHKLFFSIRDEPYRTAIIEQVAALHGVMFTSSQRQELRRMPYMGIDVRRLPEYFAASRAQRYTLLKTGIPASQLGEYIDATRSTYMKRAGKSSFCFLRADKKTSFAAVKPIMHLLQQRKIKHFNIRTNNEY</sequence>
<name>A0A939EZI2_9BACT</name>
<dbReference type="Proteomes" id="UP000664144">
    <property type="component" value="Unassembled WGS sequence"/>
</dbReference>
<keyword evidence="2" id="KW-1185">Reference proteome</keyword>
<evidence type="ECO:0000313" key="1">
    <source>
        <dbReference type="EMBL" id="MBO0360049.1"/>
    </source>
</evidence>
<protein>
    <submittedName>
        <fullName evidence="1">Biopolymer transporter ExbD</fullName>
    </submittedName>
</protein>
<dbReference type="AlphaFoldDB" id="A0A939EZI2"/>
<gene>
    <name evidence="1" type="ORF">J0X19_18965</name>
</gene>
<comment type="caution">
    <text evidence="1">The sequence shown here is derived from an EMBL/GenBank/DDBJ whole genome shotgun (WGS) entry which is preliminary data.</text>
</comment>
<dbReference type="EMBL" id="JAFLQZ010000015">
    <property type="protein sequence ID" value="MBO0360049.1"/>
    <property type="molecule type" value="Genomic_DNA"/>
</dbReference>
<dbReference type="RefSeq" id="WP_206985989.1">
    <property type="nucleotide sequence ID" value="NZ_JAFLQZ010000015.1"/>
</dbReference>